<dbReference type="GO" id="GO:0006508">
    <property type="term" value="P:proteolysis"/>
    <property type="evidence" value="ECO:0007669"/>
    <property type="project" value="InterPro"/>
</dbReference>
<evidence type="ECO:0000256" key="4">
    <source>
        <dbReference type="SAM" id="MobiDB-lite"/>
    </source>
</evidence>
<keyword evidence="6" id="KW-0378">Hydrolase</keyword>
<dbReference type="EMBL" id="GEEE01004596">
    <property type="protein sequence ID" value="JAP58629.1"/>
    <property type="molecule type" value="Transcribed_RNA"/>
</dbReference>
<feature type="compositionally biased region" description="Polar residues" evidence="4">
    <location>
        <begin position="1335"/>
        <end position="1352"/>
    </location>
</feature>
<feature type="region of interest" description="Disordered" evidence="4">
    <location>
        <begin position="982"/>
        <end position="1001"/>
    </location>
</feature>
<dbReference type="Pfam" id="PF00246">
    <property type="entry name" value="Peptidase_M14"/>
    <property type="match status" value="1"/>
</dbReference>
<dbReference type="InterPro" id="IPR000834">
    <property type="entry name" value="Peptidase_M14"/>
</dbReference>
<proteinExistence type="inferred from homology"/>
<comment type="similarity">
    <text evidence="2 3">Belongs to the peptidase M14 family.</text>
</comment>
<feature type="compositionally biased region" description="Basic and acidic residues" evidence="4">
    <location>
        <begin position="1146"/>
        <end position="1162"/>
    </location>
</feature>
<keyword evidence="6" id="KW-0121">Carboxypeptidase</keyword>
<dbReference type="Gene3D" id="2.60.40.3120">
    <property type="match status" value="1"/>
</dbReference>
<evidence type="ECO:0000313" key="6">
    <source>
        <dbReference type="EMBL" id="JAP58629.1"/>
    </source>
</evidence>
<dbReference type="Gene3D" id="3.40.630.10">
    <property type="entry name" value="Zn peptidases"/>
    <property type="match status" value="1"/>
</dbReference>
<dbReference type="GO" id="GO:0008270">
    <property type="term" value="F:zinc ion binding"/>
    <property type="evidence" value="ECO:0007669"/>
    <property type="project" value="InterPro"/>
</dbReference>
<dbReference type="SUPFAM" id="SSF53187">
    <property type="entry name" value="Zn-dependent exopeptidases"/>
    <property type="match status" value="1"/>
</dbReference>
<gene>
    <name evidence="6" type="primary">CBPC5</name>
    <name evidence="6" type="ORF">TR148925</name>
</gene>
<dbReference type="PROSITE" id="PS52035">
    <property type="entry name" value="PEPTIDASE_M14"/>
    <property type="match status" value="1"/>
</dbReference>
<feature type="compositionally biased region" description="Polar residues" evidence="4">
    <location>
        <begin position="1211"/>
        <end position="1228"/>
    </location>
</feature>
<reference evidence="6" key="1">
    <citation type="submission" date="2016-01" db="EMBL/GenBank/DDBJ databases">
        <title>Reference transcriptome for the parasite Schistocephalus solidus: insights into the molecular evolution of parasitism.</title>
        <authorList>
            <person name="Hebert F.O."/>
            <person name="Grambauer S."/>
            <person name="Barber I."/>
            <person name="Landry C.R."/>
            <person name="Aubin-Horth N."/>
        </authorList>
    </citation>
    <scope>NUCLEOTIDE SEQUENCE</scope>
</reference>
<organism evidence="6">
    <name type="scientific">Schistocephalus solidus</name>
    <name type="common">Tapeworm</name>
    <dbReference type="NCBI Taxonomy" id="70667"/>
    <lineage>
        <taxon>Eukaryota</taxon>
        <taxon>Metazoa</taxon>
        <taxon>Spiralia</taxon>
        <taxon>Lophotrochozoa</taxon>
        <taxon>Platyhelminthes</taxon>
        <taxon>Cestoda</taxon>
        <taxon>Eucestoda</taxon>
        <taxon>Diphyllobothriidea</taxon>
        <taxon>Diphyllobothriidae</taxon>
        <taxon>Schistocephalus</taxon>
    </lineage>
</organism>
<feature type="compositionally biased region" description="Polar residues" evidence="4">
    <location>
        <begin position="982"/>
        <end position="991"/>
    </location>
</feature>
<feature type="region of interest" description="Disordered" evidence="4">
    <location>
        <begin position="1083"/>
        <end position="1124"/>
    </location>
</feature>
<sequence length="1399" mass="158052">METKIDNLIFSSNFDSGNLRAVEKVTEWIDYAGNNGEKFGERQSYVKKFFGVHGLERRPLLKAKPDMHVRVWTRYDAQDTPFQNGNRSWFYFSVRNYKPCSIIRISVMNMNRQAKLFAQGHAPVFKVVGTSSVISAWKRIKEEPVYEIVNGQFNMTFVHQFSEIPNTTTYFAFAYPWSYSESQALLDQIDRLSTQLLATRRSRRPGRRAISVVPGISPESKAPPENVRPTSIYFHREVLCHSLGGRNIDLLTISDHENQLKEREDRFDPLLFPHPENPRPWKYANKKIFVITARVHPGETPGSHMFNGVLEFLLRENDKRAIELRRQYVFKLIPMLNPDGVVLGHYRTDSRGVNLNRVYLTPNYLLYPSIYAVKALIAYHHIFYGEKMAYPGSISPETFEKFVMLSKKCRQILDEPEKFGLPNVTPRQKPRYEEPVCMSGDVRSEGHELPKLYSPEGERFNSAEPYKKDLHRLSRYSCCPNQMQLDGSKSNRDCCINGPRIQTSEARYLESPVVRHPVEYSQTTTSSLKGKIMKQYFSEQDWVSVFLDESQPPNISCSRQSELALRLPTNISSSTTIPQCHSVEVSLSSMRRTPEEEEFRHLTSETSKSSTKMKAVEKPSYGMVLRRTPGQTFQQLDDTAVKRGSIGSVIQFPDVAHQVLSRKSSDRGCSNSPANRNNCALMQEDSFGFARNSTLSSGRETENASPELRMLIAHQKQRQLKLSQSLESLGRLVNILPPAAGDNRCATPPGFLFGPMRRDLKRNANDAMNCYLNFQHATHPVMFMEYGAYVLNTSTSFAIPHYEEMGRGLLIAALDMWCTNPWSRLANCPCADMLKLKPGTHKTLRALTSPLNSANKYPLSGQKLRMAESVNYKLLRNWARRHTTHLANHEGITFSRKESEPRSQKHDVRLPTTGRSAVLEVVPLTRLRGRNNAPSKTTTEIVCVTPVSTDQPQIRETTDVALHRRIDDPSNITPEIICETPVSTEKSNPWSSIEPEVPAKSRQIDANELTADSVRNQSQSSQKDLKTQCTTSSFLIMPTKRKKLVNGDIAQNAPDGGEPAPKMNHKTVEFFCDGGKAMSENEHSCQSHASLLPEPSPRIRQGQCERRASLRSDFGVPRPSFSPRMPDLEFGFDASKVVRPLLQRPSRWESGKTPKPRSEKQCGKAPEPGPSEGRTVLLSRRGSLPARSPHPNKLVALEPPKRCLEKPTPRKVNSSTNNARKSTLDSHSTNIRPTVASVVIKSLDGGMVAYKGLAELDRREINRMLRKTDSCQPKIAHPKVAKRASSRNLAITAYTKREQPKPTAKSPGLIRDRTVNAFSTAPLDGKRKTLKRSKSNLAPRSRQQPSAVNANATPLERLTPAFTPRTLRLRRTTHLPRLKSTEPPAFPSITTGPVWTNIY</sequence>
<feature type="region of interest" description="Disordered" evidence="4">
    <location>
        <begin position="1143"/>
        <end position="1176"/>
    </location>
</feature>
<comment type="cofactor">
    <cofactor evidence="1">
        <name>Zn(2+)</name>
        <dbReference type="ChEBI" id="CHEBI:29105"/>
    </cofactor>
</comment>
<evidence type="ECO:0000256" key="2">
    <source>
        <dbReference type="ARBA" id="ARBA00005988"/>
    </source>
</evidence>
<feature type="domain" description="Peptidase M14" evidence="5">
    <location>
        <begin position="204"/>
        <end position="550"/>
    </location>
</feature>
<evidence type="ECO:0000256" key="1">
    <source>
        <dbReference type="ARBA" id="ARBA00001947"/>
    </source>
</evidence>
<protein>
    <submittedName>
        <fullName evidence="6">Cytosolic carboxypeptidase-like protein 5</fullName>
    </submittedName>
</protein>
<comment type="caution">
    <text evidence="3">Lacks conserved residue(s) required for the propagation of feature annotation.</text>
</comment>
<feature type="region of interest" description="Disordered" evidence="4">
    <location>
        <begin position="1202"/>
        <end position="1228"/>
    </location>
</feature>
<feature type="region of interest" description="Disordered" evidence="4">
    <location>
        <begin position="1297"/>
        <end position="1365"/>
    </location>
</feature>
<evidence type="ECO:0000259" key="5">
    <source>
        <dbReference type="PROSITE" id="PS52035"/>
    </source>
</evidence>
<name>A0A0X3Q3J8_SCHSO</name>
<evidence type="ECO:0000256" key="3">
    <source>
        <dbReference type="PROSITE-ProRule" id="PRU01379"/>
    </source>
</evidence>
<dbReference type="PANTHER" id="PTHR12756:SF12">
    <property type="entry name" value="CYTOSOLIC CARBOXYPEPTIDASE-LIKE PROTEIN 5"/>
    <property type="match status" value="1"/>
</dbReference>
<keyword evidence="6" id="KW-0645">Protease</keyword>
<dbReference type="PANTHER" id="PTHR12756">
    <property type="entry name" value="CYTOSOLIC CARBOXYPEPTIDASE"/>
    <property type="match status" value="1"/>
</dbReference>
<dbReference type="GO" id="GO:0004181">
    <property type="term" value="F:metallocarboxypeptidase activity"/>
    <property type="evidence" value="ECO:0007669"/>
    <property type="project" value="InterPro"/>
</dbReference>
<accession>A0A0X3Q3J8</accession>
<dbReference type="InterPro" id="IPR050821">
    <property type="entry name" value="Cytosolic_carboxypeptidase"/>
</dbReference>